<comment type="caution">
    <text evidence="6">The sequence shown here is derived from an EMBL/GenBank/DDBJ whole genome shotgun (WGS) entry which is preliminary data.</text>
</comment>
<reference evidence="6 7" key="1">
    <citation type="submission" date="2024-05" db="EMBL/GenBank/DDBJ databases">
        <title>Culex pipiens pipiens assembly and annotation.</title>
        <authorList>
            <person name="Alout H."/>
            <person name="Durand T."/>
        </authorList>
    </citation>
    <scope>NUCLEOTIDE SEQUENCE [LARGE SCALE GENOMIC DNA]</scope>
    <source>
        <strain evidence="6">HA-2024</strain>
        <tissue evidence="6">Whole body</tissue>
    </source>
</reference>
<dbReference type="GO" id="GO:0004843">
    <property type="term" value="F:cysteine-type deubiquitinase activity"/>
    <property type="evidence" value="ECO:0007669"/>
    <property type="project" value="UniProtKB-UniRule"/>
</dbReference>
<dbReference type="GO" id="GO:0005737">
    <property type="term" value="C:cytoplasm"/>
    <property type="evidence" value="ECO:0007669"/>
    <property type="project" value="UniProtKB-SubCell"/>
</dbReference>
<evidence type="ECO:0000256" key="1">
    <source>
        <dbReference type="ARBA" id="ARBA00000707"/>
    </source>
</evidence>
<dbReference type="Pfam" id="PF02338">
    <property type="entry name" value="OTU"/>
    <property type="match status" value="1"/>
</dbReference>
<feature type="region of interest" description="Disordered" evidence="4">
    <location>
        <begin position="177"/>
        <end position="227"/>
    </location>
</feature>
<dbReference type="PANTHER" id="PTHR13312">
    <property type="entry name" value="HIV-INDUCED PROTEIN-7-LIKE PROTEASE"/>
    <property type="match status" value="1"/>
</dbReference>
<keyword evidence="3" id="KW-0645">Protease</keyword>
<dbReference type="InterPro" id="IPR003323">
    <property type="entry name" value="OTU_dom"/>
</dbReference>
<proteinExistence type="predicted"/>
<dbReference type="CDD" id="cd22744">
    <property type="entry name" value="OTU"/>
    <property type="match status" value="1"/>
</dbReference>
<feature type="domain" description="OTU" evidence="5">
    <location>
        <begin position="15"/>
        <end position="154"/>
    </location>
</feature>
<gene>
    <name evidence="6" type="ORF">pipiens_019385</name>
</gene>
<keyword evidence="2 3" id="KW-0378">Hydrolase</keyword>
<sequence>MKYPRYRFSFRDHSLVVQTIPGDGNCIFGAVVHQLLGLHPACDALRFAAERSALRRRVVCFLESNIMEFYEFLELGASDLGPAATIEDYLAYLSTEGVWGGEEVLAVTSRLYRCDILMWNSVTGATQRFESIHGSTGTLRVLYTGSHYDSIVSVDSGAQRRLPSGLLDFRPLLAGVASSESQQDSSERRRRPYSQQPVRAHPDLPSGGTQHITASRYTCQPPSAPVG</sequence>
<evidence type="ECO:0000313" key="6">
    <source>
        <dbReference type="EMBL" id="KAL1403399.1"/>
    </source>
</evidence>
<evidence type="ECO:0000256" key="4">
    <source>
        <dbReference type="SAM" id="MobiDB-lite"/>
    </source>
</evidence>
<keyword evidence="7" id="KW-1185">Reference proteome</keyword>
<comment type="subcellular location">
    <subcellularLocation>
        <location evidence="3">Cytoplasm</location>
    </subcellularLocation>
</comment>
<evidence type="ECO:0000313" key="7">
    <source>
        <dbReference type="Proteomes" id="UP001562425"/>
    </source>
</evidence>
<protein>
    <recommendedName>
        <fullName evidence="3">Ubiquitin thioesterase OTU</fullName>
        <ecNumber evidence="3">3.4.19.12</ecNumber>
    </recommendedName>
</protein>
<accession>A0ABD1DV75</accession>
<dbReference type="SUPFAM" id="SSF54001">
    <property type="entry name" value="Cysteine proteinases"/>
    <property type="match status" value="1"/>
</dbReference>
<evidence type="ECO:0000256" key="3">
    <source>
        <dbReference type="RuleBase" id="RU367104"/>
    </source>
</evidence>
<evidence type="ECO:0000259" key="5">
    <source>
        <dbReference type="PROSITE" id="PS50802"/>
    </source>
</evidence>
<dbReference type="Gene3D" id="3.90.70.80">
    <property type="match status" value="1"/>
</dbReference>
<dbReference type="EMBL" id="JBEHCU010001645">
    <property type="protein sequence ID" value="KAL1403399.1"/>
    <property type="molecule type" value="Genomic_DNA"/>
</dbReference>
<keyword evidence="3" id="KW-0963">Cytoplasm</keyword>
<comment type="function">
    <text evidence="3">Hydrolase that can remove conjugated ubiquitin from proteins and may therefore play an important regulatory role at the level of protein turnover by preventing degradation.</text>
</comment>
<dbReference type="InterPro" id="IPR038765">
    <property type="entry name" value="Papain-like_cys_pep_sf"/>
</dbReference>
<feature type="compositionally biased region" description="Polar residues" evidence="4">
    <location>
        <begin position="207"/>
        <end position="221"/>
    </location>
</feature>
<evidence type="ECO:0000256" key="2">
    <source>
        <dbReference type="ARBA" id="ARBA00022801"/>
    </source>
</evidence>
<keyword evidence="3" id="KW-0788">Thiol protease</keyword>
<dbReference type="PROSITE" id="PS50802">
    <property type="entry name" value="OTU"/>
    <property type="match status" value="1"/>
</dbReference>
<keyword evidence="3" id="KW-0833">Ubl conjugation pathway</keyword>
<comment type="catalytic activity">
    <reaction evidence="1 3">
        <text>Thiol-dependent hydrolysis of ester, thioester, amide, peptide and isopeptide bonds formed by the C-terminal Gly of ubiquitin (a 76-residue protein attached to proteins as an intracellular targeting signal).</text>
        <dbReference type="EC" id="3.4.19.12"/>
    </reaction>
</comment>
<dbReference type="PANTHER" id="PTHR13312:SF0">
    <property type="entry name" value="UBIQUITIN THIOESTERASE OTU1"/>
    <property type="match status" value="1"/>
</dbReference>
<organism evidence="6 7">
    <name type="scientific">Culex pipiens pipiens</name>
    <name type="common">Northern house mosquito</name>
    <dbReference type="NCBI Taxonomy" id="38569"/>
    <lineage>
        <taxon>Eukaryota</taxon>
        <taxon>Metazoa</taxon>
        <taxon>Ecdysozoa</taxon>
        <taxon>Arthropoda</taxon>
        <taxon>Hexapoda</taxon>
        <taxon>Insecta</taxon>
        <taxon>Pterygota</taxon>
        <taxon>Neoptera</taxon>
        <taxon>Endopterygota</taxon>
        <taxon>Diptera</taxon>
        <taxon>Nematocera</taxon>
        <taxon>Culicoidea</taxon>
        <taxon>Culicidae</taxon>
        <taxon>Culicinae</taxon>
        <taxon>Culicini</taxon>
        <taxon>Culex</taxon>
        <taxon>Culex</taxon>
    </lineage>
</organism>
<name>A0ABD1DV75_CULPP</name>
<dbReference type="EC" id="3.4.19.12" evidence="3"/>
<dbReference type="Proteomes" id="UP001562425">
    <property type="component" value="Unassembled WGS sequence"/>
</dbReference>
<dbReference type="AlphaFoldDB" id="A0ABD1DV75"/>